<name>A0A8H4N1X3_9PEZI</name>
<gene>
    <name evidence="4" type="ORF">GTA08_BOTSDO03899</name>
</gene>
<feature type="domain" description="DUF7580" evidence="3">
    <location>
        <begin position="257"/>
        <end position="518"/>
    </location>
</feature>
<evidence type="ECO:0000313" key="4">
    <source>
        <dbReference type="EMBL" id="KAF4307809.1"/>
    </source>
</evidence>
<organism evidence="4 5">
    <name type="scientific">Botryosphaeria dothidea</name>
    <dbReference type="NCBI Taxonomy" id="55169"/>
    <lineage>
        <taxon>Eukaryota</taxon>
        <taxon>Fungi</taxon>
        <taxon>Dikarya</taxon>
        <taxon>Ascomycota</taxon>
        <taxon>Pezizomycotina</taxon>
        <taxon>Dothideomycetes</taxon>
        <taxon>Dothideomycetes incertae sedis</taxon>
        <taxon>Botryosphaeriales</taxon>
        <taxon>Botryosphaeriaceae</taxon>
        <taxon>Botryosphaeria</taxon>
    </lineage>
</organism>
<evidence type="ECO:0000256" key="2">
    <source>
        <dbReference type="SAM" id="SignalP"/>
    </source>
</evidence>
<dbReference type="Pfam" id="PF24476">
    <property type="entry name" value="DUF7580"/>
    <property type="match status" value="1"/>
</dbReference>
<keyword evidence="2" id="KW-0732">Signal</keyword>
<accession>A0A8H4N1X3</accession>
<reference evidence="4" key="1">
    <citation type="submission" date="2020-04" db="EMBL/GenBank/DDBJ databases">
        <title>Genome Assembly and Annotation of Botryosphaeria dothidea sdau 11-99, a Latent Pathogen of Apple Fruit Ring Rot in China.</title>
        <authorList>
            <person name="Yu C."/>
            <person name="Diao Y."/>
            <person name="Lu Q."/>
            <person name="Zhao J."/>
            <person name="Cui S."/>
            <person name="Peng C."/>
            <person name="He B."/>
            <person name="Liu H."/>
        </authorList>
    </citation>
    <scope>NUCLEOTIDE SEQUENCE [LARGE SCALE GENOMIC DNA]</scope>
    <source>
        <strain evidence="4">Sdau11-99</strain>
    </source>
</reference>
<evidence type="ECO:0000313" key="5">
    <source>
        <dbReference type="Proteomes" id="UP000572817"/>
    </source>
</evidence>
<feature type="chain" id="PRO_5034338488" description="DUF7580 domain-containing protein" evidence="2">
    <location>
        <begin position="21"/>
        <end position="524"/>
    </location>
</feature>
<feature type="region of interest" description="Disordered" evidence="1">
    <location>
        <begin position="437"/>
        <end position="458"/>
    </location>
</feature>
<dbReference type="EMBL" id="WWBZ02000022">
    <property type="protein sequence ID" value="KAF4307809.1"/>
    <property type="molecule type" value="Genomic_DNA"/>
</dbReference>
<protein>
    <recommendedName>
        <fullName evidence="3">DUF7580 domain-containing protein</fullName>
    </recommendedName>
</protein>
<dbReference type="AlphaFoldDB" id="A0A8H4N1X3"/>
<sequence>MSGVEVAGLVLAVLAVLVEAIKFYAEGVSTVERYLKYRVPLQSVLRALENKKVIYLNTCEILLNGLVDSNEEREALLKDPGGPAWKNSELETRLKRRLSGGYGCYLDTMGDMQKTIENIKEPVKLDPDGKVQFNATTKFRKEYYRLKFSLKKQDYDGLVGQIRQHNRTLQTMTKQALALEPHRIHAASQLPDLVIIQKYAASVYDLLCLGFGYQHMAQSEDKNAVKRKSVRFQTSIQTQPPNSDPATASMSITAGPAHITDLCENICENTCQNNPVRIDRCMGFFEDNCNQRKLGLYRPESLAFLSEAKKPTLLSLRSILISGTIGNRRFSRLHRLRLAVLLSSGILQLHHTPWLEEAWNNEDISFLKVESADHEVLKEPFVTRQSIREATTAAAGSNGNASQWQGILNRSVFALGILLLELSLGKPFAELRKRLATQSASSSDAPNDSSDPTEPSDFTIAGQLLDEVRDESGPGYSDAVRRCVRCTFDTLRVDPRDALFRQAVYDGVVAPLEKELRHFEGLGA</sequence>
<keyword evidence="5" id="KW-1185">Reference proteome</keyword>
<dbReference type="Proteomes" id="UP000572817">
    <property type="component" value="Unassembled WGS sequence"/>
</dbReference>
<evidence type="ECO:0000259" key="3">
    <source>
        <dbReference type="Pfam" id="PF24476"/>
    </source>
</evidence>
<proteinExistence type="predicted"/>
<evidence type="ECO:0000256" key="1">
    <source>
        <dbReference type="SAM" id="MobiDB-lite"/>
    </source>
</evidence>
<dbReference type="PANTHER" id="PTHR35186:SF4">
    <property type="entry name" value="PRION-INHIBITION AND PROPAGATION HELO DOMAIN-CONTAINING PROTEIN"/>
    <property type="match status" value="1"/>
</dbReference>
<dbReference type="InterPro" id="IPR056002">
    <property type="entry name" value="DUF7580"/>
</dbReference>
<comment type="caution">
    <text evidence="4">The sequence shown here is derived from an EMBL/GenBank/DDBJ whole genome shotgun (WGS) entry which is preliminary data.</text>
</comment>
<feature type="compositionally biased region" description="Low complexity" evidence="1">
    <location>
        <begin position="439"/>
        <end position="452"/>
    </location>
</feature>
<dbReference type="PANTHER" id="PTHR35186">
    <property type="entry name" value="ANK_REP_REGION DOMAIN-CONTAINING PROTEIN"/>
    <property type="match status" value="1"/>
</dbReference>
<feature type="signal peptide" evidence="2">
    <location>
        <begin position="1"/>
        <end position="20"/>
    </location>
</feature>
<dbReference type="OrthoDB" id="3565018at2759"/>